<dbReference type="STRING" id="296587.C1FIG7"/>
<dbReference type="PANTHER" id="PTHR36354:SF2">
    <property type="entry name" value="IMPORT INNER MEMBRANE TRANSLOCASE SUBUNIT"/>
    <property type="match status" value="1"/>
</dbReference>
<dbReference type="OrthoDB" id="2016421at2759"/>
<dbReference type="PANTHER" id="PTHR36354">
    <property type="entry name" value="IMPORT INNER MEMBRANE TRANSLOCASE SUBUNIT"/>
    <property type="match status" value="1"/>
</dbReference>
<dbReference type="Proteomes" id="UP000002009">
    <property type="component" value="Chromosome 10"/>
</dbReference>
<dbReference type="AlphaFoldDB" id="C1FIG7"/>
<organism evidence="2 3">
    <name type="scientific">Micromonas commoda (strain RCC299 / NOUM17 / CCMP2709)</name>
    <name type="common">Picoplanktonic green alga</name>
    <dbReference type="NCBI Taxonomy" id="296587"/>
    <lineage>
        <taxon>Eukaryota</taxon>
        <taxon>Viridiplantae</taxon>
        <taxon>Chlorophyta</taxon>
        <taxon>Mamiellophyceae</taxon>
        <taxon>Mamiellales</taxon>
        <taxon>Mamiellaceae</taxon>
        <taxon>Micromonas</taxon>
    </lineage>
</organism>
<dbReference type="RefSeq" id="XP_002508462.1">
    <property type="nucleotide sequence ID" value="XM_002508416.1"/>
</dbReference>
<proteinExistence type="predicted"/>
<evidence type="ECO:0000313" key="3">
    <source>
        <dbReference type="Proteomes" id="UP000002009"/>
    </source>
</evidence>
<dbReference type="eggNOG" id="ENOG502QSQ1">
    <property type="taxonomic scope" value="Eukaryota"/>
</dbReference>
<keyword evidence="3" id="KW-1185">Reference proteome</keyword>
<feature type="compositionally biased region" description="Basic and acidic residues" evidence="1">
    <location>
        <begin position="353"/>
        <end position="383"/>
    </location>
</feature>
<dbReference type="GeneID" id="8246740"/>
<sequence length="419" mass="44982">MASSAPSRRAAASLLASLRAVTPATRCPNPAVPSTRAFDRRGFASWASTPSPASGVAWMTSRVKELKDAARAQMDAAKVAPERLKSAARESVRRRLASALGPRAAESIMSGTLSLNPATHARNLTLRARAFRFRHRAPIAAVAGAGATCATYGAAVGAAERLRGRGDDDAQRLDATSKLATLALSAGCVAAAATYLRARSRVDPERVHAAVMRRLERHPGLCEVLGAPLVSSEHRAVVTTGGVWTSRTYTPRFRDAKVHMAFRVAGTRKLGLVTVEAKKRKAWGGGVRASWHHFIGGDPHEYALVAVDVAADNGDEHRVYLAGGSERYAKQGEVTGMHMREALVSVASEAYEAEQRGEEAEEDERLRREKAEARAESAPKPLDKGGGMWPAERVTDYVAQKRHEAARFVTKLGVADARK</sequence>
<protein>
    <submittedName>
        <fullName evidence="2">Uncharacterized protein</fullName>
    </submittedName>
</protein>
<dbReference type="KEGG" id="mis:MICPUN_61870"/>
<feature type="region of interest" description="Disordered" evidence="1">
    <location>
        <begin position="351"/>
        <end position="389"/>
    </location>
</feature>
<gene>
    <name evidence="2" type="ORF">MICPUN_61870</name>
</gene>
<evidence type="ECO:0000256" key="1">
    <source>
        <dbReference type="SAM" id="MobiDB-lite"/>
    </source>
</evidence>
<dbReference type="InParanoid" id="C1FIG7"/>
<dbReference type="EMBL" id="CP001576">
    <property type="protein sequence ID" value="ACO69720.1"/>
    <property type="molecule type" value="Genomic_DNA"/>
</dbReference>
<reference evidence="2 3" key="1">
    <citation type="journal article" date="2009" name="Science">
        <title>Green evolution and dynamic adaptations revealed by genomes of the marine picoeukaryotes Micromonas.</title>
        <authorList>
            <person name="Worden A.Z."/>
            <person name="Lee J.H."/>
            <person name="Mock T."/>
            <person name="Rouze P."/>
            <person name="Simmons M.P."/>
            <person name="Aerts A.L."/>
            <person name="Allen A.E."/>
            <person name="Cuvelier M.L."/>
            <person name="Derelle E."/>
            <person name="Everett M.V."/>
            <person name="Foulon E."/>
            <person name="Grimwood J."/>
            <person name="Gundlach H."/>
            <person name="Henrissat B."/>
            <person name="Napoli C."/>
            <person name="McDonald S.M."/>
            <person name="Parker M.S."/>
            <person name="Rombauts S."/>
            <person name="Salamov A."/>
            <person name="Von Dassow P."/>
            <person name="Badger J.H."/>
            <person name="Coutinho P.M."/>
            <person name="Demir E."/>
            <person name="Dubchak I."/>
            <person name="Gentemann C."/>
            <person name="Eikrem W."/>
            <person name="Gready J.E."/>
            <person name="John U."/>
            <person name="Lanier W."/>
            <person name="Lindquist E.A."/>
            <person name="Lucas S."/>
            <person name="Mayer K.F."/>
            <person name="Moreau H."/>
            <person name="Not F."/>
            <person name="Otillar R."/>
            <person name="Panaud O."/>
            <person name="Pangilinan J."/>
            <person name="Paulsen I."/>
            <person name="Piegu B."/>
            <person name="Poliakov A."/>
            <person name="Robbens S."/>
            <person name="Schmutz J."/>
            <person name="Toulza E."/>
            <person name="Wyss T."/>
            <person name="Zelensky A."/>
            <person name="Zhou K."/>
            <person name="Armbrust E.V."/>
            <person name="Bhattacharya D."/>
            <person name="Goodenough U.W."/>
            <person name="Van de Peer Y."/>
            <person name="Grigoriev I.V."/>
        </authorList>
    </citation>
    <scope>NUCLEOTIDE SEQUENCE [LARGE SCALE GENOMIC DNA]</scope>
    <source>
        <strain evidence="3">RCC299 / NOUM17</strain>
    </source>
</reference>
<accession>C1FIG7</accession>
<name>C1FIG7_MICCC</name>
<evidence type="ECO:0000313" key="2">
    <source>
        <dbReference type="EMBL" id="ACO69720.1"/>
    </source>
</evidence>